<accession>A0A1R4GKV1</accession>
<gene>
    <name evidence="1" type="ORF">FM101_11240</name>
</gene>
<dbReference type="AlphaFoldDB" id="A0A1R4GKV1"/>
<reference evidence="1 2" key="1">
    <citation type="submission" date="2017-02" db="EMBL/GenBank/DDBJ databases">
        <authorList>
            <person name="Peterson S.W."/>
        </authorList>
    </citation>
    <scope>NUCLEOTIDE SEQUENCE [LARGE SCALE GENOMIC DNA]</scope>
    <source>
        <strain evidence="1 2">B Ar 00.02</strain>
    </source>
</reference>
<dbReference type="EMBL" id="FUHW01000038">
    <property type="protein sequence ID" value="SJM68734.1"/>
    <property type="molecule type" value="Genomic_DNA"/>
</dbReference>
<evidence type="ECO:0000313" key="1">
    <source>
        <dbReference type="EMBL" id="SJM68734.1"/>
    </source>
</evidence>
<dbReference type="Proteomes" id="UP000195913">
    <property type="component" value="Unassembled WGS sequence"/>
</dbReference>
<sequence>MYEYRGDGWQVTAQSHGQMLLALYFRDLAGIEHPGPPDIAPLAPRVKATAAAEVSGPPAAELRQEWHDWWRRVLLHDPDDDELFCPPLFPGFADSPTLQHLLQAHYGAALSWSRARMDEYREVSSDHHASGRRSLLEEMIIDRARKLPRRPKPMELKLVELPLSEQRAWFVDPDTVILNQDLARDAELYRSFLEPVIRFLL</sequence>
<keyword evidence="2" id="KW-1185">Reference proteome</keyword>
<evidence type="ECO:0000313" key="2">
    <source>
        <dbReference type="Proteomes" id="UP000195913"/>
    </source>
</evidence>
<organism evidence="1 2">
    <name type="scientific">Arthrobacter rhombi</name>
    <dbReference type="NCBI Taxonomy" id="71253"/>
    <lineage>
        <taxon>Bacteria</taxon>
        <taxon>Bacillati</taxon>
        <taxon>Actinomycetota</taxon>
        <taxon>Actinomycetes</taxon>
        <taxon>Micrococcales</taxon>
        <taxon>Micrococcaceae</taxon>
        <taxon>Arthrobacter</taxon>
    </lineage>
</organism>
<name>A0A1R4GKV1_9MICC</name>
<protein>
    <submittedName>
        <fullName evidence="1">Hypothetical membrane protein</fullName>
    </submittedName>
</protein>
<dbReference type="RefSeq" id="WP_086999598.1">
    <property type="nucleotide sequence ID" value="NZ_FUHW01000038.1"/>
</dbReference>
<proteinExistence type="predicted"/>